<accession>A0A1Y0T5C7</accession>
<organism evidence="2 4">
    <name type="scientific">Mycobacterium intracellulare subsp. chimaera</name>
    <dbReference type="NCBI Taxonomy" id="222805"/>
    <lineage>
        <taxon>Bacteria</taxon>
        <taxon>Bacillati</taxon>
        <taxon>Actinomycetota</taxon>
        <taxon>Actinomycetes</taxon>
        <taxon>Mycobacteriales</taxon>
        <taxon>Mycobacteriaceae</taxon>
        <taxon>Mycobacterium</taxon>
        <taxon>Mycobacterium avium complex (MAC)</taxon>
    </lineage>
</organism>
<protein>
    <submittedName>
        <fullName evidence="3">TniQ family protein</fullName>
    </submittedName>
</protein>
<dbReference type="Proteomes" id="UP000198286">
    <property type="component" value="Chromosome"/>
</dbReference>
<evidence type="ECO:0000259" key="1">
    <source>
        <dbReference type="Pfam" id="PF06527"/>
    </source>
</evidence>
<reference evidence="3" key="3">
    <citation type="submission" date="2023-06" db="EMBL/GenBank/DDBJ databases">
        <authorList>
            <person name="Spilker T."/>
        </authorList>
    </citation>
    <scope>NUCLEOTIDE SEQUENCE</scope>
    <source>
        <strain evidence="3">FLAC1071</strain>
    </source>
</reference>
<dbReference type="Proteomes" id="UP001529272">
    <property type="component" value="Unassembled WGS sequence"/>
</dbReference>
<dbReference type="RefSeq" id="WP_072501290.1">
    <property type="nucleotide sequence ID" value="NZ_CP012885.2"/>
</dbReference>
<dbReference type="EMBL" id="CP015267">
    <property type="protein sequence ID" value="ASL15186.1"/>
    <property type="molecule type" value="Genomic_DNA"/>
</dbReference>
<feature type="domain" description="TniQ" evidence="1">
    <location>
        <begin position="15"/>
        <end position="132"/>
    </location>
</feature>
<proteinExistence type="predicted"/>
<name>A0A1Y0T5C7_MYCIT</name>
<evidence type="ECO:0000313" key="4">
    <source>
        <dbReference type="Proteomes" id="UP000198286"/>
    </source>
</evidence>
<keyword evidence="5" id="KW-1185">Reference proteome</keyword>
<dbReference type="AlphaFoldDB" id="A0A1Y0T5C7"/>
<evidence type="ECO:0000313" key="3">
    <source>
        <dbReference type="EMBL" id="MDM3929440.1"/>
    </source>
</evidence>
<reference evidence="3" key="2">
    <citation type="submission" date="2023-06" db="EMBL/GenBank/DDBJ databases">
        <title>Itaconate inhibition of nontuberculous mycobacteria.</title>
        <authorList>
            <person name="Breen P."/>
            <person name="Zimbric M."/>
            <person name="Caverly L."/>
        </authorList>
    </citation>
    <scope>NUCLEOTIDE SEQUENCE</scope>
    <source>
        <strain evidence="3">FLAC1071</strain>
    </source>
</reference>
<gene>
    <name evidence="2" type="ORF">MYCOZU2_02785</name>
    <name evidence="3" type="ORF">QRB35_26040</name>
</gene>
<sequence length="312" mass="34877">MTTLQLRPNRNPTLPRTLRPITNEVLTQYLSRLAKANGLSLDRVKALLLQRGTTIRDGLIKAAGLTERTIVFALPELRAPQDLITYPALAGRTTAHTIGPGCPLCASRHGTPLPYPQVWSRHDAVVCPEHDIWLNGTAFRADLRRPTIKLVGAAKADVALSHRRHEWLITHRGREATRQAIVDACEIVEAWNRWRLLEAIDYRCQELEPEPAKRGPGTSCFNAAIYPEVVMLAGVLTNPSWRKKLLHGPRQKLGIVLNDVVFAVLDGEVPYRAPEPLYEWRAAKLAKRGIVQPAIMPETEPDIEHDTALDAR</sequence>
<dbReference type="InterPro" id="IPR009492">
    <property type="entry name" value="TniQ"/>
</dbReference>
<evidence type="ECO:0000313" key="5">
    <source>
        <dbReference type="Proteomes" id="UP001529272"/>
    </source>
</evidence>
<reference evidence="2 4" key="1">
    <citation type="journal article" date="2017" name="Lancet Infect. Dis.">
        <title>Global outbreak of severe Mycobacterium chimaera disease after cardiac surgery: a molecular epidemiological study.</title>
        <authorList>
            <person name="van Ingen J."/>
            <person name="Kohl T."/>
            <person name="Kranzer K."/>
            <person name="Hasse B."/>
            <person name="Keller P."/>
            <person name="Szafranska A."/>
            <person name="Hillemann D."/>
            <person name="Chand M."/>
            <person name="Schreiber P."/>
            <person name="Sommerstein R."/>
            <person name="Berger C."/>
            <person name="Genoni M."/>
            <person name="Ruegg C."/>
            <person name="Troillet N."/>
            <person name="Widmer A.F."/>
            <person name="Becker S.L."/>
            <person name="Herrmann M."/>
            <person name="Eckmanns T."/>
            <person name="Haller S."/>
            <person name="Hoeller C."/>
            <person name="Debast S.B."/>
            <person name="Wolfhagen M.J."/>
            <person name="Hopman J."/>
            <person name="Kluytmans J."/>
            <person name="Langelaar M."/>
            <person name="Notermans D.W."/>
            <person name="ten Oever J."/>
            <person name="van den Barselaar P."/>
            <person name="Vonk A.B.A."/>
            <person name="Vos M.C."/>
            <person name="Ahmed N."/>
            <person name="Brown T."/>
            <person name="Crook D."/>
            <person name="Lamagni T."/>
            <person name="Phin N."/>
            <person name="Smith E.G."/>
            <person name="Zambon M."/>
            <person name="Serr A."/>
            <person name="Goetting T."/>
            <person name="Ebner W."/>
            <person name="Thuermer A."/>
            <person name="Utpatel C."/>
            <person name="Sproer C."/>
            <person name="Bunk B."/>
            <person name="Nubel U."/>
            <person name="Bloemberg G."/>
            <person name="Bottger E."/>
            <person name="Niemann S."/>
            <person name="Wagner D."/>
            <person name="Sax H."/>
        </authorList>
    </citation>
    <scope>NUCLEOTIDE SEQUENCE [LARGE SCALE GENOMIC DNA]</scope>
    <source>
        <strain evidence="2 4">ZUERICH-2</strain>
    </source>
</reference>
<dbReference type="EMBL" id="JASZZX010000037">
    <property type="protein sequence ID" value="MDM3929440.1"/>
    <property type="molecule type" value="Genomic_DNA"/>
</dbReference>
<dbReference type="Pfam" id="PF06527">
    <property type="entry name" value="TniQ"/>
    <property type="match status" value="1"/>
</dbReference>
<evidence type="ECO:0000313" key="2">
    <source>
        <dbReference type="EMBL" id="ASL15186.1"/>
    </source>
</evidence>